<dbReference type="InterPro" id="IPR049900">
    <property type="entry name" value="PKS_mFAS_DH"/>
</dbReference>
<dbReference type="InterPro" id="IPR014043">
    <property type="entry name" value="Acyl_transferase_dom"/>
</dbReference>
<dbReference type="InterPro" id="IPR020807">
    <property type="entry name" value="PKS_DH"/>
</dbReference>
<dbReference type="InterPro" id="IPR049552">
    <property type="entry name" value="PKS_DH_N"/>
</dbReference>
<dbReference type="InterPro" id="IPR036291">
    <property type="entry name" value="NAD(P)-bd_dom_sf"/>
</dbReference>
<feature type="active site" description="Proton acceptor; for dehydratase activity" evidence="3">
    <location>
        <position position="479"/>
    </location>
</feature>
<dbReference type="AlphaFoldDB" id="A0A846ZC44"/>
<accession>A0A846ZC44</accession>
<dbReference type="Proteomes" id="UP000579250">
    <property type="component" value="Unassembled WGS sequence"/>
</dbReference>
<feature type="region of interest" description="C-terminal hotdog fold" evidence="3">
    <location>
        <begin position="587"/>
        <end position="734"/>
    </location>
</feature>
<dbReference type="SMART" id="SM00822">
    <property type="entry name" value="PKS_KR"/>
    <property type="match status" value="1"/>
</dbReference>
<dbReference type="PANTHER" id="PTHR43775:SF51">
    <property type="entry name" value="INACTIVE PHENOLPHTHIOCEROL SYNTHESIS POLYKETIDE SYNTHASE TYPE I PKS1-RELATED"/>
    <property type="match status" value="1"/>
</dbReference>
<evidence type="ECO:0000256" key="1">
    <source>
        <dbReference type="ARBA" id="ARBA00022679"/>
    </source>
</evidence>
<dbReference type="InterPro" id="IPR016036">
    <property type="entry name" value="Malonyl_transacylase_ACP-bd"/>
</dbReference>
<dbReference type="PANTHER" id="PTHR43775">
    <property type="entry name" value="FATTY ACID SYNTHASE"/>
    <property type="match status" value="1"/>
</dbReference>
<proteinExistence type="predicted"/>
<dbReference type="SUPFAM" id="SSF51735">
    <property type="entry name" value="NAD(P)-binding Rossmann-fold domains"/>
    <property type="match status" value="2"/>
</dbReference>
<gene>
    <name evidence="5" type="ORF">HGB48_36960</name>
</gene>
<dbReference type="Pfam" id="PF14765">
    <property type="entry name" value="PS-DH"/>
    <property type="match status" value="1"/>
</dbReference>
<dbReference type="Pfam" id="PF22621">
    <property type="entry name" value="CurL-like_PKS_C"/>
    <property type="match status" value="1"/>
</dbReference>
<reference evidence="5 6" key="1">
    <citation type="submission" date="2020-04" db="EMBL/GenBank/DDBJ databases">
        <title>MicrobeNet Type strains.</title>
        <authorList>
            <person name="Nicholson A.C."/>
        </authorList>
    </citation>
    <scope>NUCLEOTIDE SEQUENCE [LARGE SCALE GENOMIC DNA]</scope>
    <source>
        <strain evidence="5 6">ATCC BAA-277</strain>
    </source>
</reference>
<dbReference type="SUPFAM" id="SSF55048">
    <property type="entry name" value="Probable ACP-binding domain of malonyl-CoA ACP transacylase"/>
    <property type="match status" value="1"/>
</dbReference>
<protein>
    <submittedName>
        <fullName evidence="5">SDR family NAD(P)-dependent oxidoreductase</fullName>
    </submittedName>
</protein>
<dbReference type="EMBL" id="JAAXPI010000155">
    <property type="protein sequence ID" value="NKZ09287.1"/>
    <property type="molecule type" value="Genomic_DNA"/>
</dbReference>
<dbReference type="RefSeq" id="WP_168444916.1">
    <property type="nucleotide sequence ID" value="NZ_JAAXPI010000155.1"/>
</dbReference>
<evidence type="ECO:0000256" key="2">
    <source>
        <dbReference type="ARBA" id="ARBA00023315"/>
    </source>
</evidence>
<dbReference type="GO" id="GO:0006633">
    <property type="term" value="P:fatty acid biosynthetic process"/>
    <property type="evidence" value="ECO:0007669"/>
    <property type="project" value="TreeGrafter"/>
</dbReference>
<keyword evidence="1" id="KW-0808">Transferase</keyword>
<comment type="caution">
    <text evidence="5">The sequence shown here is derived from an EMBL/GenBank/DDBJ whole genome shotgun (WGS) entry which is preliminary data.</text>
</comment>
<dbReference type="PROSITE" id="PS52019">
    <property type="entry name" value="PKS_MFAS_DH"/>
    <property type="match status" value="1"/>
</dbReference>
<feature type="non-terminal residue" evidence="5">
    <location>
        <position position="1195"/>
    </location>
</feature>
<dbReference type="Gene3D" id="3.40.366.10">
    <property type="entry name" value="Malonyl-Coenzyme A Acyl Carrier Protein, domain 2"/>
    <property type="match status" value="1"/>
</dbReference>
<organism evidence="5 6">
    <name type="scientific">Actinomadura latina</name>
    <dbReference type="NCBI Taxonomy" id="163603"/>
    <lineage>
        <taxon>Bacteria</taxon>
        <taxon>Bacillati</taxon>
        <taxon>Actinomycetota</taxon>
        <taxon>Actinomycetes</taxon>
        <taxon>Streptosporangiales</taxon>
        <taxon>Thermomonosporaceae</taxon>
        <taxon>Actinomadura</taxon>
    </lineage>
</organism>
<keyword evidence="6" id="KW-1185">Reference proteome</keyword>
<feature type="domain" description="PKS/mFAS DH" evidence="4">
    <location>
        <begin position="447"/>
        <end position="734"/>
    </location>
</feature>
<dbReference type="SUPFAM" id="SSF52151">
    <property type="entry name" value="FabD/lysophospholipase-like"/>
    <property type="match status" value="1"/>
</dbReference>
<dbReference type="Pfam" id="PF08659">
    <property type="entry name" value="KR"/>
    <property type="match status" value="1"/>
</dbReference>
<dbReference type="InterPro" id="IPR013968">
    <property type="entry name" value="PKS_KR"/>
</dbReference>
<dbReference type="GO" id="GO:0004312">
    <property type="term" value="F:fatty acid synthase activity"/>
    <property type="evidence" value="ECO:0007669"/>
    <property type="project" value="TreeGrafter"/>
</dbReference>
<name>A0A846ZC44_9ACTN</name>
<keyword evidence="2" id="KW-0012">Acyltransferase</keyword>
<dbReference type="InterPro" id="IPR001227">
    <property type="entry name" value="Ac_transferase_dom_sf"/>
</dbReference>
<dbReference type="InterPro" id="IPR057326">
    <property type="entry name" value="KR_dom"/>
</dbReference>
<evidence type="ECO:0000259" key="4">
    <source>
        <dbReference type="PROSITE" id="PS52019"/>
    </source>
</evidence>
<sequence>PLLLSAASERRLAAQAGRLRDRLAADPSLRLLDVGYSLATTRAALKHRVAIRAAGRDEALRALSALAAGEDPGPGAPVRSRAADTDGLTGFLFSGQGCQRPGMGRALAAAHPVFAAAFDEVCDLLDPLLPRPLRDVIGAADSAELDRTGFTQCALFAYEVALFRLLESWGVRPAMVAGHSIGELAAAYVAGVLPLPGACRLVAARGRLMQALPPGGAMAAIRAAEEEVRPHLTAGVAVAAVNGPEATVISGAEAEVLAVASRFPKASRLNVSHAFHSPLMEPMLDEFRAVAAGIDFAEPGLPVVSAVTGRLAAPGELASPDYWVRQVREPVRFAAAVRTMADQGAVRYLEIGPDAVLAPLAAAVLDGRPALAVPAARKGADEAGTLAESLALLHTDGGRVDWRAVLDGTGARRVELPAYAFEAQRYWFDPEPVAAGAAAHGQDDAAHRLLSAVVAAPETGGVTLTGRLSHAAQPWLADHDVLGTVMFPGTGYVELAVRSGEEAGCPVVEELTIEAVMPVPADGATAIQAVVGGAGESGRRSFAVYSRMEGAGSDVPWTRHVTGVLAPAELPPPAPAAPDAAWPPEGADEVDITGVYDYLTGQGYHYGPMFRGLRALWRRGPEVFAEVALPDEAAGDAAGYRLHPALLDAALSATDFLGGRRPQDVGATMLPFAWTGVGVHTGGATRLRVRINWAGTGAADGSDAVRLELADTGGRPVATVESLVVRAVTPDRVAAAAAAATGTRMRETMFRLGWDSLPLGTAAAPDTGGWAVLGRGAGLGLPGAAAFDDLRGLAAGAPVPEVVLFECPAAARAAAEDRAPAAEDRVPAAASALLHSVLALLRDWLADDRFARSRLVIVTRAAVDAGAVDPGAVDPGQAAVWGLVRAAQAEHPGRFVLVDLLDGGLPPAVLATGEAEMSVRGAEIRVPRLAPVPGSDPERPAPWDRGGTVLVTGGTGGLGALVARHLVSAHGVRHLLLVSRTGAAAPDAAGLVGTLTGLGAEVEVAACDVADRDELAAVLAAVPAGRPLRAVVHAAGVMDNATLADLDGERLDRVVRPKIDGAWNLHVLTRDLDLTAFVLFSSVSGLAVGAGQANYAAANRFLDALAARRRAEGRPASSLSFGLWTVRTRLGAHPGRGEADAERDERSMAALGLPPFSAAEGLAMFDEAVALDQAALVPMRIDAARLAGRDAGLLP</sequence>
<feature type="region of interest" description="N-terminal hotdog fold" evidence="3">
    <location>
        <begin position="447"/>
        <end position="572"/>
    </location>
</feature>
<evidence type="ECO:0000313" key="6">
    <source>
        <dbReference type="Proteomes" id="UP000579250"/>
    </source>
</evidence>
<dbReference type="InterPro" id="IPR055123">
    <property type="entry name" value="SpnB-like_Rossmann"/>
</dbReference>
<dbReference type="Gene3D" id="3.30.70.3290">
    <property type="match status" value="1"/>
</dbReference>
<dbReference type="CDD" id="cd08956">
    <property type="entry name" value="KR_3_FAS_SDR_x"/>
    <property type="match status" value="1"/>
</dbReference>
<evidence type="ECO:0000313" key="5">
    <source>
        <dbReference type="EMBL" id="NKZ09287.1"/>
    </source>
</evidence>
<dbReference type="Pfam" id="PF21089">
    <property type="entry name" value="PKS_DH_N"/>
    <property type="match status" value="1"/>
</dbReference>
<feature type="active site" description="Proton donor; for dehydratase activity" evidence="3">
    <location>
        <position position="648"/>
    </location>
</feature>
<dbReference type="SMART" id="SM00826">
    <property type="entry name" value="PKS_DH"/>
    <property type="match status" value="1"/>
</dbReference>
<dbReference type="InterPro" id="IPR050091">
    <property type="entry name" value="PKS_NRPS_Biosynth_Enz"/>
</dbReference>
<dbReference type="Pfam" id="PF00698">
    <property type="entry name" value="Acyl_transf_1"/>
    <property type="match status" value="1"/>
</dbReference>
<evidence type="ECO:0000256" key="3">
    <source>
        <dbReference type="PROSITE-ProRule" id="PRU01363"/>
    </source>
</evidence>
<dbReference type="InterPro" id="IPR016035">
    <property type="entry name" value="Acyl_Trfase/lysoPLipase"/>
</dbReference>
<dbReference type="Gene3D" id="3.10.129.110">
    <property type="entry name" value="Polyketide synthase dehydratase"/>
    <property type="match status" value="1"/>
</dbReference>
<dbReference type="InterPro" id="IPR049551">
    <property type="entry name" value="PKS_DH_C"/>
</dbReference>
<dbReference type="InterPro" id="IPR042104">
    <property type="entry name" value="PKS_dehydratase_sf"/>
</dbReference>
<dbReference type="Gene3D" id="3.40.50.720">
    <property type="entry name" value="NAD(P)-binding Rossmann-like Domain"/>
    <property type="match status" value="1"/>
</dbReference>
<dbReference type="SMART" id="SM00827">
    <property type="entry name" value="PKS_AT"/>
    <property type="match status" value="1"/>
</dbReference>
<dbReference type="Pfam" id="PF22953">
    <property type="entry name" value="SpnB_Rossmann"/>
    <property type="match status" value="1"/>
</dbReference>
<feature type="non-terminal residue" evidence="5">
    <location>
        <position position="1"/>
    </location>
</feature>